<proteinExistence type="predicted"/>
<sequence>MSDSVAIFGEGSFEDQVKELVEYVAKPLVDEERTAFIRPFSEALRSADGDAPFAESTERRRKVIERVVAEVKSFGEGSDRGA</sequence>
<evidence type="ECO:0000313" key="1">
    <source>
        <dbReference type="EMBL" id="KZV78060.1"/>
    </source>
</evidence>
<protein>
    <submittedName>
        <fullName evidence="1">Uncharacterized protein</fullName>
    </submittedName>
</protein>
<dbReference type="AlphaFoldDB" id="A0A166MI62"/>
<keyword evidence="2" id="KW-1185">Reference proteome</keyword>
<name>A0A166MI62_EXIGL</name>
<gene>
    <name evidence="1" type="ORF">EXIGLDRAFT_784354</name>
</gene>
<dbReference type="EMBL" id="KV427166">
    <property type="protein sequence ID" value="KZV78060.1"/>
    <property type="molecule type" value="Genomic_DNA"/>
</dbReference>
<dbReference type="OrthoDB" id="10267031at2759"/>
<dbReference type="STRING" id="1314781.A0A166MI62"/>
<reference evidence="1 2" key="1">
    <citation type="journal article" date="2016" name="Mol. Biol. Evol.">
        <title>Comparative Genomics of Early-Diverging Mushroom-Forming Fungi Provides Insights into the Origins of Lignocellulose Decay Capabilities.</title>
        <authorList>
            <person name="Nagy L.G."/>
            <person name="Riley R."/>
            <person name="Tritt A."/>
            <person name="Adam C."/>
            <person name="Daum C."/>
            <person name="Floudas D."/>
            <person name="Sun H."/>
            <person name="Yadav J.S."/>
            <person name="Pangilinan J."/>
            <person name="Larsson K.H."/>
            <person name="Matsuura K."/>
            <person name="Barry K."/>
            <person name="Labutti K."/>
            <person name="Kuo R."/>
            <person name="Ohm R.A."/>
            <person name="Bhattacharya S.S."/>
            <person name="Shirouzu T."/>
            <person name="Yoshinaga Y."/>
            <person name="Martin F.M."/>
            <person name="Grigoriev I.V."/>
            <person name="Hibbett D.S."/>
        </authorList>
    </citation>
    <scope>NUCLEOTIDE SEQUENCE [LARGE SCALE GENOMIC DNA]</scope>
    <source>
        <strain evidence="1 2">HHB12029</strain>
    </source>
</reference>
<organism evidence="1 2">
    <name type="scientific">Exidia glandulosa HHB12029</name>
    <dbReference type="NCBI Taxonomy" id="1314781"/>
    <lineage>
        <taxon>Eukaryota</taxon>
        <taxon>Fungi</taxon>
        <taxon>Dikarya</taxon>
        <taxon>Basidiomycota</taxon>
        <taxon>Agaricomycotina</taxon>
        <taxon>Agaricomycetes</taxon>
        <taxon>Auriculariales</taxon>
        <taxon>Exidiaceae</taxon>
        <taxon>Exidia</taxon>
    </lineage>
</organism>
<dbReference type="InParanoid" id="A0A166MI62"/>
<accession>A0A166MI62</accession>
<dbReference type="Proteomes" id="UP000077266">
    <property type="component" value="Unassembled WGS sequence"/>
</dbReference>
<evidence type="ECO:0000313" key="2">
    <source>
        <dbReference type="Proteomes" id="UP000077266"/>
    </source>
</evidence>